<name>A0A841H0A0_9BACT</name>
<accession>A0A841H0A0</accession>
<feature type="transmembrane region" description="Helical" evidence="1">
    <location>
        <begin position="7"/>
        <end position="27"/>
    </location>
</feature>
<keyword evidence="1" id="KW-0812">Transmembrane</keyword>
<protein>
    <submittedName>
        <fullName evidence="2">Uncharacterized protein</fullName>
    </submittedName>
</protein>
<keyword evidence="1" id="KW-0472">Membrane</keyword>
<dbReference type="Proteomes" id="UP000582837">
    <property type="component" value="Unassembled WGS sequence"/>
</dbReference>
<gene>
    <name evidence="2" type="ORF">HNQ61_003074</name>
</gene>
<proteinExistence type="predicted"/>
<evidence type="ECO:0000313" key="3">
    <source>
        <dbReference type="Proteomes" id="UP000582837"/>
    </source>
</evidence>
<sequence>MIDRSRVWPLVMLCLPAYVVAAGWLSVEKREVGNWGLSLSFYARDRRDFDQILAVIYSVRFALPDSGGSTHSELLR</sequence>
<reference evidence="2 3" key="1">
    <citation type="submission" date="2020-08" db="EMBL/GenBank/DDBJ databases">
        <title>Genomic Encyclopedia of Type Strains, Phase IV (KMG-IV): sequencing the most valuable type-strain genomes for metagenomic binning, comparative biology and taxonomic classification.</title>
        <authorList>
            <person name="Goeker M."/>
        </authorList>
    </citation>
    <scope>NUCLEOTIDE SEQUENCE [LARGE SCALE GENOMIC DNA]</scope>
    <source>
        <strain evidence="2 3">DSM 29007</strain>
    </source>
</reference>
<dbReference type="EMBL" id="JACHIA010000008">
    <property type="protein sequence ID" value="MBB6071450.1"/>
    <property type="molecule type" value="Genomic_DNA"/>
</dbReference>
<keyword evidence="3" id="KW-1185">Reference proteome</keyword>
<keyword evidence="1" id="KW-1133">Transmembrane helix</keyword>
<evidence type="ECO:0000256" key="1">
    <source>
        <dbReference type="SAM" id="Phobius"/>
    </source>
</evidence>
<dbReference type="RefSeq" id="WP_170036657.1">
    <property type="nucleotide sequence ID" value="NZ_JABDTL010000002.1"/>
</dbReference>
<evidence type="ECO:0000313" key="2">
    <source>
        <dbReference type="EMBL" id="MBB6071450.1"/>
    </source>
</evidence>
<comment type="caution">
    <text evidence="2">The sequence shown here is derived from an EMBL/GenBank/DDBJ whole genome shotgun (WGS) entry which is preliminary data.</text>
</comment>
<dbReference type="AlphaFoldDB" id="A0A841H0A0"/>
<organism evidence="2 3">
    <name type="scientific">Longimicrobium terrae</name>
    <dbReference type="NCBI Taxonomy" id="1639882"/>
    <lineage>
        <taxon>Bacteria</taxon>
        <taxon>Pseudomonadati</taxon>
        <taxon>Gemmatimonadota</taxon>
        <taxon>Longimicrobiia</taxon>
        <taxon>Longimicrobiales</taxon>
        <taxon>Longimicrobiaceae</taxon>
        <taxon>Longimicrobium</taxon>
    </lineage>
</organism>